<dbReference type="SMART" id="SM00365">
    <property type="entry name" value="LRR_SD22"/>
    <property type="match status" value="3"/>
</dbReference>
<evidence type="ECO:0000256" key="2">
    <source>
        <dbReference type="ARBA" id="ARBA00004479"/>
    </source>
</evidence>
<dbReference type="Gene3D" id="1.10.510.10">
    <property type="entry name" value="Transferase(Phosphotransferase) domain 1"/>
    <property type="match status" value="1"/>
</dbReference>
<evidence type="ECO:0000256" key="7">
    <source>
        <dbReference type="ARBA" id="ARBA00022553"/>
    </source>
</evidence>
<evidence type="ECO:0000256" key="20">
    <source>
        <dbReference type="ARBA" id="ARBA00047899"/>
    </source>
</evidence>
<proteinExistence type="inferred from homology"/>
<dbReference type="InterPro" id="IPR011009">
    <property type="entry name" value="Kinase-like_dom_sf"/>
</dbReference>
<keyword evidence="8" id="KW-0433">Leucine-rich repeat</keyword>
<keyword evidence="19" id="KW-0325">Glycoprotein</keyword>
<evidence type="ECO:0000256" key="21">
    <source>
        <dbReference type="ARBA" id="ARBA00048679"/>
    </source>
</evidence>
<feature type="binding site" evidence="22">
    <location>
        <position position="745"/>
    </location>
    <ligand>
        <name>ATP</name>
        <dbReference type="ChEBI" id="CHEBI:30616"/>
    </ligand>
</feature>
<evidence type="ECO:0000256" key="10">
    <source>
        <dbReference type="ARBA" id="ARBA00022692"/>
    </source>
</evidence>
<keyword evidence="17 23" id="KW-0472">Membrane</keyword>
<keyword evidence="11" id="KW-0732">Signal</keyword>
<dbReference type="PANTHER" id="PTHR27008:SF499">
    <property type="entry name" value="OS06G0581500 PROTEIN"/>
    <property type="match status" value="1"/>
</dbReference>
<dbReference type="InterPro" id="IPR013210">
    <property type="entry name" value="LRR_N_plant-typ"/>
</dbReference>
<organism evidence="25 26">
    <name type="scientific">Daucus carota subsp. sativus</name>
    <name type="common">Carrot</name>
    <dbReference type="NCBI Taxonomy" id="79200"/>
    <lineage>
        <taxon>Eukaryota</taxon>
        <taxon>Viridiplantae</taxon>
        <taxon>Streptophyta</taxon>
        <taxon>Embryophyta</taxon>
        <taxon>Tracheophyta</taxon>
        <taxon>Spermatophyta</taxon>
        <taxon>Magnoliopsida</taxon>
        <taxon>eudicotyledons</taxon>
        <taxon>Gunneridae</taxon>
        <taxon>Pentapetalae</taxon>
        <taxon>asterids</taxon>
        <taxon>campanulids</taxon>
        <taxon>Apiales</taxon>
        <taxon>Apiaceae</taxon>
        <taxon>Apioideae</taxon>
        <taxon>Scandiceae</taxon>
        <taxon>Daucinae</taxon>
        <taxon>Daucus</taxon>
        <taxon>Daucus sect. Daucus</taxon>
    </lineage>
</organism>
<dbReference type="PROSITE" id="PS00107">
    <property type="entry name" value="PROTEIN_KINASE_ATP"/>
    <property type="match status" value="1"/>
</dbReference>
<evidence type="ECO:0000256" key="8">
    <source>
        <dbReference type="ARBA" id="ARBA00022614"/>
    </source>
</evidence>
<evidence type="ECO:0000256" key="9">
    <source>
        <dbReference type="ARBA" id="ARBA00022679"/>
    </source>
</evidence>
<dbReference type="PROSITE" id="PS00108">
    <property type="entry name" value="PROTEIN_KINASE_ST"/>
    <property type="match status" value="1"/>
</dbReference>
<comment type="similarity">
    <text evidence="3">Belongs to the protein kinase superfamily. Ser/Thr protein kinase family.</text>
</comment>
<feature type="transmembrane region" description="Helical" evidence="23">
    <location>
        <begin position="661"/>
        <end position="681"/>
    </location>
</feature>
<evidence type="ECO:0000256" key="6">
    <source>
        <dbReference type="ARBA" id="ARBA00022527"/>
    </source>
</evidence>
<evidence type="ECO:0000256" key="3">
    <source>
        <dbReference type="ARBA" id="ARBA00008684"/>
    </source>
</evidence>
<keyword evidence="13 22" id="KW-0547">Nucleotide-binding</keyword>
<evidence type="ECO:0000256" key="12">
    <source>
        <dbReference type="ARBA" id="ARBA00022737"/>
    </source>
</evidence>
<reference evidence="25" key="1">
    <citation type="journal article" date="2016" name="Nat. Genet.">
        <title>A high-quality carrot genome assembly provides new insights into carotenoid accumulation and asterid genome evolution.</title>
        <authorList>
            <person name="Iorizzo M."/>
            <person name="Ellison S."/>
            <person name="Senalik D."/>
            <person name="Zeng P."/>
            <person name="Satapoomin P."/>
            <person name="Huang J."/>
            <person name="Bowman M."/>
            <person name="Iovene M."/>
            <person name="Sanseverino W."/>
            <person name="Cavagnaro P."/>
            <person name="Yildiz M."/>
            <person name="Macko-Podgorni A."/>
            <person name="Moranska E."/>
            <person name="Grzebelus E."/>
            <person name="Grzebelus D."/>
            <person name="Ashrafi H."/>
            <person name="Zheng Z."/>
            <person name="Cheng S."/>
            <person name="Spooner D."/>
            <person name="Van Deynze A."/>
            <person name="Simon P."/>
        </authorList>
    </citation>
    <scope>NUCLEOTIDE SEQUENCE</scope>
    <source>
        <tissue evidence="25">Leaf</tissue>
    </source>
</reference>
<dbReference type="SUPFAM" id="SSF52058">
    <property type="entry name" value="L domain-like"/>
    <property type="match status" value="2"/>
</dbReference>
<dbReference type="Proteomes" id="UP000077755">
    <property type="component" value="Chromosome 1"/>
</dbReference>
<keyword evidence="15 22" id="KW-0067">ATP-binding</keyword>
<dbReference type="FunFam" id="3.30.200.20:FF:000432">
    <property type="entry name" value="LRR receptor-like serine/threonine-protein kinase EFR"/>
    <property type="match status" value="1"/>
</dbReference>
<evidence type="ECO:0000256" key="16">
    <source>
        <dbReference type="ARBA" id="ARBA00022989"/>
    </source>
</evidence>
<keyword evidence="7" id="KW-0597">Phosphoprotein</keyword>
<comment type="catalytic activity">
    <reaction evidence="20">
        <text>L-threonyl-[protein] + ATP = O-phospho-L-threonyl-[protein] + ADP + H(+)</text>
        <dbReference type="Rhea" id="RHEA:46608"/>
        <dbReference type="Rhea" id="RHEA-COMP:11060"/>
        <dbReference type="Rhea" id="RHEA-COMP:11605"/>
        <dbReference type="ChEBI" id="CHEBI:15378"/>
        <dbReference type="ChEBI" id="CHEBI:30013"/>
        <dbReference type="ChEBI" id="CHEBI:30616"/>
        <dbReference type="ChEBI" id="CHEBI:61977"/>
        <dbReference type="ChEBI" id="CHEBI:456216"/>
        <dbReference type="EC" id="2.7.11.1"/>
    </reaction>
</comment>
<dbReference type="EMBL" id="CP093343">
    <property type="protein sequence ID" value="WOG85364.1"/>
    <property type="molecule type" value="Genomic_DNA"/>
</dbReference>
<evidence type="ECO:0000256" key="22">
    <source>
        <dbReference type="PROSITE-ProRule" id="PRU10141"/>
    </source>
</evidence>
<protein>
    <recommendedName>
        <fullName evidence="4">non-specific serine/threonine protein kinase</fullName>
        <ecNumber evidence="4">2.7.11.1</ecNumber>
    </recommendedName>
</protein>
<dbReference type="Pfam" id="PF08263">
    <property type="entry name" value="LRRNT_2"/>
    <property type="match status" value="1"/>
</dbReference>
<evidence type="ECO:0000256" key="19">
    <source>
        <dbReference type="ARBA" id="ARBA00023180"/>
    </source>
</evidence>
<dbReference type="FunFam" id="3.80.10.10:FF:000288">
    <property type="entry name" value="LRR receptor-like serine/threonine-protein kinase EFR"/>
    <property type="match status" value="1"/>
</dbReference>
<keyword evidence="6" id="KW-0723">Serine/threonine-protein kinase</keyword>
<feature type="domain" description="Protein kinase" evidence="24">
    <location>
        <begin position="716"/>
        <end position="1013"/>
    </location>
</feature>
<dbReference type="InterPro" id="IPR001611">
    <property type="entry name" value="Leu-rich_rpt"/>
</dbReference>
<dbReference type="EC" id="2.7.11.1" evidence="4"/>
<dbReference type="Pfam" id="PF00560">
    <property type="entry name" value="LRR_1"/>
    <property type="match status" value="6"/>
</dbReference>
<dbReference type="KEGG" id="dcr:108192927"/>
<dbReference type="GO" id="GO:0004674">
    <property type="term" value="F:protein serine/threonine kinase activity"/>
    <property type="evidence" value="ECO:0007669"/>
    <property type="project" value="UniProtKB-KW"/>
</dbReference>
<name>A0AAF1AJ93_DAUCS</name>
<dbReference type="GO" id="GO:0051707">
    <property type="term" value="P:response to other organism"/>
    <property type="evidence" value="ECO:0007669"/>
    <property type="project" value="UniProtKB-ARBA"/>
</dbReference>
<dbReference type="GO" id="GO:0005524">
    <property type="term" value="F:ATP binding"/>
    <property type="evidence" value="ECO:0007669"/>
    <property type="project" value="UniProtKB-UniRule"/>
</dbReference>
<keyword evidence="14" id="KW-0418">Kinase</keyword>
<accession>A0AAF1AJ93</accession>
<keyword evidence="5" id="KW-1003">Cell membrane</keyword>
<dbReference type="Pfam" id="PF00069">
    <property type="entry name" value="Pkinase"/>
    <property type="match status" value="1"/>
</dbReference>
<dbReference type="InterPro" id="IPR055414">
    <property type="entry name" value="LRR_R13L4/SHOC2-like"/>
</dbReference>
<dbReference type="Pfam" id="PF13855">
    <property type="entry name" value="LRR_8"/>
    <property type="match status" value="1"/>
</dbReference>
<comment type="subcellular location">
    <subcellularLocation>
        <location evidence="1">Cell membrane</location>
        <topology evidence="1">Single-pass membrane protein</topology>
    </subcellularLocation>
    <subcellularLocation>
        <location evidence="2">Membrane</location>
        <topology evidence="2">Single-pass type I membrane protein</topology>
    </subcellularLocation>
</comment>
<evidence type="ECO:0000256" key="13">
    <source>
        <dbReference type="ARBA" id="ARBA00022741"/>
    </source>
</evidence>
<evidence type="ECO:0000259" key="24">
    <source>
        <dbReference type="PROSITE" id="PS50011"/>
    </source>
</evidence>
<dbReference type="InterPro" id="IPR051809">
    <property type="entry name" value="Plant_receptor-like_S/T_kinase"/>
</dbReference>
<evidence type="ECO:0000256" key="4">
    <source>
        <dbReference type="ARBA" id="ARBA00012513"/>
    </source>
</evidence>
<evidence type="ECO:0000313" key="26">
    <source>
        <dbReference type="Proteomes" id="UP000077755"/>
    </source>
</evidence>
<dbReference type="PANTHER" id="PTHR27008">
    <property type="entry name" value="OS04G0122200 PROTEIN"/>
    <property type="match status" value="1"/>
</dbReference>
<dbReference type="AlphaFoldDB" id="A0AAF1AJ93"/>
<evidence type="ECO:0000256" key="18">
    <source>
        <dbReference type="ARBA" id="ARBA00023170"/>
    </source>
</evidence>
<sequence>MYVPSPFLSCTTMVCRFIALFFLMLLATSKFNVSAFTNNETDHQALLSFKALITNDPLSVLSSWNNSIHFCHWNGIRCSRRRQRVTALNLTSQHLGGKLSPHIGNLSFLREIYLSENNFHGSIPNEIGWLFRLQYLDLGSNSFQGRFPANLSHCVDIRNISLAENELEGKLPTEFSTWPKLYLLNLGSNHFTGSIPPSIGNISSLHKLSLSFNNLAAGIPSEIAHLVNLEVLVMGTNNLSGMVPLPLYNISSLYSFGLTENKLEGMLPADLGLTLPKLQEFYIDYNRFSGTLPPSLGNASNLVNLDILDNNIRGPIPNNLGSLLNIEWLSLGKNSLGENMRPGDLSFFDSLINCTHLQLLGLNTNGLIGKLPNSIVNLSTTLEGLYMYRNHLYGSIPREIGKLVNLRVLNLRYNNLTGTIPESIGELSQLGTIYLYDNSISGEIPISISNITQLSELHLFDNKLQGTIPPGLFNISTLQKLSLHYNRLGGLIPKEIMYSSQCIFLYLHDNLFTGPLPSNIGSLKHLVELYVSDNRLTGDIPTTLGGCVMLEQLHMEGNLFQGRIPSSLKALKSLQVLDLSSNNISGNIPRFFEEFHHIEYLNLSHNKLKGEVPREGLFSNMSVFSVVGNLELCGGIQALHLPACPVKVLRSKKNKISLRKILLLVLLPFGILLACLVFICYRRGNSKKLNDPVPVFEDNLFPRLSYQDLLLATNDFSPESLVGQGRYGSVYKGILESGEHLVAVKVLNVEVRGANKSFLAECETLRNIRHRNLIKIITACSSTDFKGNDFKALVFEFMPNGSVENWLHPGPYKNRERNLTLLQRPNISIDVALGVDYLHHHSHASIIHGDIKPSNILLDEEFVAHIGDFGLARFSFATTSDINQAQMSSTGVRGTVGYVPPEYGMCAEISEEGDVYSYGIFLLEMFSGKRPTESSILVDNNNNLHDYVRKALPERVMDIVDPRILLDKEEHAMEVCLASIFEVGILCSEETPRKRITISVAIKQLQAARDKLLEHRQ</sequence>
<evidence type="ECO:0000256" key="15">
    <source>
        <dbReference type="ARBA" id="ARBA00022840"/>
    </source>
</evidence>
<evidence type="ECO:0000256" key="14">
    <source>
        <dbReference type="ARBA" id="ARBA00022777"/>
    </source>
</evidence>
<dbReference type="Pfam" id="PF23598">
    <property type="entry name" value="LRR_14"/>
    <property type="match status" value="1"/>
</dbReference>
<evidence type="ECO:0000313" key="25">
    <source>
        <dbReference type="EMBL" id="WOG85364.1"/>
    </source>
</evidence>
<dbReference type="PROSITE" id="PS51450">
    <property type="entry name" value="LRR"/>
    <property type="match status" value="1"/>
</dbReference>
<reference evidence="25" key="2">
    <citation type="submission" date="2022-03" db="EMBL/GenBank/DDBJ databases">
        <title>Draft title - Genomic analysis of global carrot germplasm unveils the trajectory of domestication and the origin of high carotenoid orange carrot.</title>
        <authorList>
            <person name="Iorizzo M."/>
            <person name="Ellison S."/>
            <person name="Senalik D."/>
            <person name="Macko-Podgorni A."/>
            <person name="Grzebelus D."/>
            <person name="Bostan H."/>
            <person name="Rolling W."/>
            <person name="Curaba J."/>
            <person name="Simon P."/>
        </authorList>
    </citation>
    <scope>NUCLEOTIDE SEQUENCE</scope>
    <source>
        <tissue evidence="25">Leaf</tissue>
    </source>
</reference>
<dbReference type="SMART" id="SM00369">
    <property type="entry name" value="LRR_TYP"/>
    <property type="match status" value="8"/>
</dbReference>
<keyword evidence="9" id="KW-0808">Transferase</keyword>
<evidence type="ECO:0000256" key="17">
    <source>
        <dbReference type="ARBA" id="ARBA00023136"/>
    </source>
</evidence>
<dbReference type="InterPro" id="IPR032675">
    <property type="entry name" value="LRR_dom_sf"/>
</dbReference>
<keyword evidence="26" id="KW-1185">Reference proteome</keyword>
<keyword evidence="12" id="KW-0677">Repeat</keyword>
<dbReference type="PROSITE" id="PS50011">
    <property type="entry name" value="PROTEIN_KINASE_DOM"/>
    <property type="match status" value="1"/>
</dbReference>
<evidence type="ECO:0000256" key="23">
    <source>
        <dbReference type="SAM" id="Phobius"/>
    </source>
</evidence>
<dbReference type="InterPro" id="IPR003591">
    <property type="entry name" value="Leu-rich_rpt_typical-subtyp"/>
</dbReference>
<dbReference type="FunFam" id="3.80.10.10:FF:000095">
    <property type="entry name" value="LRR receptor-like serine/threonine-protein kinase GSO1"/>
    <property type="match status" value="1"/>
</dbReference>
<keyword evidence="10 23" id="KW-0812">Transmembrane</keyword>
<dbReference type="GO" id="GO:0005886">
    <property type="term" value="C:plasma membrane"/>
    <property type="evidence" value="ECO:0007669"/>
    <property type="project" value="UniProtKB-SubCell"/>
</dbReference>
<dbReference type="FunFam" id="1.10.510.10:FF:000358">
    <property type="entry name" value="Putative leucine-rich repeat receptor-like serine/threonine-protein kinase"/>
    <property type="match status" value="1"/>
</dbReference>
<dbReference type="InterPro" id="IPR017441">
    <property type="entry name" value="Protein_kinase_ATP_BS"/>
</dbReference>
<dbReference type="InterPro" id="IPR008271">
    <property type="entry name" value="Ser/Thr_kinase_AS"/>
</dbReference>
<evidence type="ECO:0000256" key="11">
    <source>
        <dbReference type="ARBA" id="ARBA00022729"/>
    </source>
</evidence>
<evidence type="ECO:0000256" key="5">
    <source>
        <dbReference type="ARBA" id="ARBA00022475"/>
    </source>
</evidence>
<comment type="catalytic activity">
    <reaction evidence="21">
        <text>L-seryl-[protein] + ATP = O-phospho-L-seryl-[protein] + ADP + H(+)</text>
        <dbReference type="Rhea" id="RHEA:17989"/>
        <dbReference type="Rhea" id="RHEA-COMP:9863"/>
        <dbReference type="Rhea" id="RHEA-COMP:11604"/>
        <dbReference type="ChEBI" id="CHEBI:15378"/>
        <dbReference type="ChEBI" id="CHEBI:29999"/>
        <dbReference type="ChEBI" id="CHEBI:30616"/>
        <dbReference type="ChEBI" id="CHEBI:83421"/>
        <dbReference type="ChEBI" id="CHEBI:456216"/>
        <dbReference type="EC" id="2.7.11.1"/>
    </reaction>
</comment>
<dbReference type="Gene3D" id="3.30.200.20">
    <property type="entry name" value="Phosphorylase Kinase, domain 1"/>
    <property type="match status" value="1"/>
</dbReference>
<dbReference type="GO" id="GO:0006952">
    <property type="term" value="P:defense response"/>
    <property type="evidence" value="ECO:0007669"/>
    <property type="project" value="UniProtKB-ARBA"/>
</dbReference>
<dbReference type="SUPFAM" id="SSF56112">
    <property type="entry name" value="Protein kinase-like (PK-like)"/>
    <property type="match status" value="1"/>
</dbReference>
<evidence type="ECO:0000256" key="1">
    <source>
        <dbReference type="ARBA" id="ARBA00004162"/>
    </source>
</evidence>
<keyword evidence="18" id="KW-0675">Receptor</keyword>
<gene>
    <name evidence="25" type="ORF">DCAR_0104552</name>
</gene>
<keyword evidence="16 23" id="KW-1133">Transmembrane helix</keyword>
<dbReference type="SMART" id="SM00220">
    <property type="entry name" value="S_TKc"/>
    <property type="match status" value="1"/>
</dbReference>
<dbReference type="Gene3D" id="3.80.10.10">
    <property type="entry name" value="Ribonuclease Inhibitor"/>
    <property type="match status" value="4"/>
</dbReference>
<dbReference type="InterPro" id="IPR000719">
    <property type="entry name" value="Prot_kinase_dom"/>
</dbReference>